<keyword evidence="5" id="KW-0804">Transcription</keyword>
<comment type="function">
    <text evidence="7">Component of the Mediator complex, a coactivator involved in the regulated transcription of nearly all RNA polymerase II-dependent genes. Mediator functions as a bridge to convey information from gene-specific regulatory proteins to the basal RNA polymerase II transcription machinery. Mediator is recruited to promoters by direct interactions with regulatory proteins and serves as a scaffold for the assembly of a functional preinitiation complex with RNA polymerase II and the general transcription factors.</text>
</comment>
<dbReference type="InterPro" id="IPR009332">
    <property type="entry name" value="Med22"/>
</dbReference>
<keyword evidence="4" id="KW-0805">Transcription regulation</keyword>
<dbReference type="GO" id="GO:0003712">
    <property type="term" value="F:transcription coregulator activity"/>
    <property type="evidence" value="ECO:0007669"/>
    <property type="project" value="InterPro"/>
</dbReference>
<evidence type="ECO:0000256" key="7">
    <source>
        <dbReference type="ARBA" id="ARBA00025687"/>
    </source>
</evidence>
<evidence type="ECO:0000256" key="3">
    <source>
        <dbReference type="ARBA" id="ARBA00019695"/>
    </source>
</evidence>
<comment type="subcellular location">
    <subcellularLocation>
        <location evidence="1">Nucleus</location>
    </subcellularLocation>
</comment>
<keyword evidence="6" id="KW-0539">Nucleus</keyword>
<comment type="similarity">
    <text evidence="2">Belongs to the Mediator complex subunit 22 family.</text>
</comment>
<dbReference type="Pfam" id="PF06179">
    <property type="entry name" value="Med22"/>
    <property type="match status" value="1"/>
</dbReference>
<dbReference type="Proteomes" id="UP000887540">
    <property type="component" value="Unplaced"/>
</dbReference>
<evidence type="ECO:0000256" key="9">
    <source>
        <dbReference type="SAM" id="Coils"/>
    </source>
</evidence>
<evidence type="ECO:0000256" key="2">
    <source>
        <dbReference type="ARBA" id="ARBA00005942"/>
    </source>
</evidence>
<evidence type="ECO:0000256" key="6">
    <source>
        <dbReference type="ARBA" id="ARBA00023242"/>
    </source>
</evidence>
<evidence type="ECO:0000256" key="4">
    <source>
        <dbReference type="ARBA" id="ARBA00023015"/>
    </source>
</evidence>
<dbReference type="GO" id="GO:0006357">
    <property type="term" value="P:regulation of transcription by RNA polymerase II"/>
    <property type="evidence" value="ECO:0007669"/>
    <property type="project" value="InterPro"/>
</dbReference>
<accession>A0A914BWS9</accession>
<proteinExistence type="inferred from homology"/>
<organism evidence="10 11">
    <name type="scientific">Acrobeloides nanus</name>
    <dbReference type="NCBI Taxonomy" id="290746"/>
    <lineage>
        <taxon>Eukaryota</taxon>
        <taxon>Metazoa</taxon>
        <taxon>Ecdysozoa</taxon>
        <taxon>Nematoda</taxon>
        <taxon>Chromadorea</taxon>
        <taxon>Rhabditida</taxon>
        <taxon>Tylenchina</taxon>
        <taxon>Cephalobomorpha</taxon>
        <taxon>Cephaloboidea</taxon>
        <taxon>Cephalobidae</taxon>
        <taxon>Acrobeloides</taxon>
    </lineage>
</organism>
<sequence>MASLPGHLHRGTVSKPSKIIQSKKQIIAEYKLRLKNNINSLNQNFKHILTALKVQTEESAHKNNQSGRMTEYYAVRYEMSSRAALMMRAADELLKLNNDIKEFLILRDFNFLSNSIQSAKDRCENELKQYETSYDSLRVETSNILADIDKEDEEQHENAAVCHVEIANIYGRTGNQFQQRLHSIEAAKLFFLAKYARFSLNISVISEYLPLMNEFYLKAIHKAIHSGYTKIAGMTCLELACKLLKLEKFEDAHRYLVQGNRFIQSNTYVQLAIIDKMVTCGLRIQEIDELLSDLVAIWNSIMRNQPLQAECNIILLHLKQQSSIKILPKSFLTTYDNEKRNPKLSVLDPDEYEVVTKFIKAIKGRDFPTASSLYLIHFIHYLNKLGKTIAKDLVESIRPKYSIREKLAEIRKENSLTEREKRAKMLEFYNSLARNNRPKIEFL</sequence>
<feature type="coiled-coil region" evidence="9">
    <location>
        <begin position="113"/>
        <end position="140"/>
    </location>
</feature>
<dbReference type="GO" id="GO:0016592">
    <property type="term" value="C:mediator complex"/>
    <property type="evidence" value="ECO:0007669"/>
    <property type="project" value="InterPro"/>
</dbReference>
<evidence type="ECO:0000256" key="1">
    <source>
        <dbReference type="ARBA" id="ARBA00004123"/>
    </source>
</evidence>
<reference evidence="11" key="1">
    <citation type="submission" date="2022-11" db="UniProtKB">
        <authorList>
            <consortium name="WormBaseParasite"/>
        </authorList>
    </citation>
    <scope>IDENTIFICATION</scope>
</reference>
<dbReference type="WBParaSite" id="ACRNAN_Path_1181.g4576.t1">
    <property type="protein sequence ID" value="ACRNAN_Path_1181.g4576.t1"/>
    <property type="gene ID" value="ACRNAN_Path_1181.g4576"/>
</dbReference>
<dbReference type="PANTHER" id="PTHR12434:SF6">
    <property type="entry name" value="MEDIATOR OF RNA POLYMERASE II TRANSCRIPTION SUBUNIT 22"/>
    <property type="match status" value="1"/>
</dbReference>
<evidence type="ECO:0000256" key="8">
    <source>
        <dbReference type="ARBA" id="ARBA00031962"/>
    </source>
</evidence>
<evidence type="ECO:0000256" key="5">
    <source>
        <dbReference type="ARBA" id="ARBA00023163"/>
    </source>
</evidence>
<keyword evidence="10" id="KW-1185">Reference proteome</keyword>
<dbReference type="AlphaFoldDB" id="A0A914BWS9"/>
<protein>
    <recommendedName>
        <fullName evidence="3">Mediator of RNA polymerase II transcription subunit 22</fullName>
    </recommendedName>
    <alternativeName>
        <fullName evidence="8">Mediator complex subunit 22</fullName>
    </alternativeName>
</protein>
<name>A0A914BWS9_9BILA</name>
<evidence type="ECO:0000313" key="11">
    <source>
        <dbReference type="WBParaSite" id="ACRNAN_Path_1181.g4576.t1"/>
    </source>
</evidence>
<dbReference type="PANTHER" id="PTHR12434">
    <property type="entry name" value="MEDIATOR OF RNA POLYMERASE II TRANSCRIPTION SUBUNIT 22"/>
    <property type="match status" value="1"/>
</dbReference>
<evidence type="ECO:0000313" key="10">
    <source>
        <dbReference type="Proteomes" id="UP000887540"/>
    </source>
</evidence>
<keyword evidence="9" id="KW-0175">Coiled coil</keyword>